<feature type="domain" description="MgtC/SapB/SrpB/YhiD N-terminal" evidence="8">
    <location>
        <begin position="20"/>
        <end position="142"/>
    </location>
</feature>
<keyword evidence="10" id="KW-1185">Reference proteome</keyword>
<evidence type="ECO:0000256" key="5">
    <source>
        <dbReference type="ARBA" id="ARBA00022989"/>
    </source>
</evidence>
<protein>
    <submittedName>
        <fullName evidence="9">MgtC/SapB family protein</fullName>
    </submittedName>
</protein>
<proteinExistence type="inferred from homology"/>
<evidence type="ECO:0000256" key="7">
    <source>
        <dbReference type="SAM" id="Phobius"/>
    </source>
</evidence>
<evidence type="ECO:0000256" key="4">
    <source>
        <dbReference type="ARBA" id="ARBA00022692"/>
    </source>
</evidence>
<keyword evidence="4 7" id="KW-0812">Transmembrane</keyword>
<keyword evidence="3" id="KW-1003">Cell membrane</keyword>
<dbReference type="InterPro" id="IPR003416">
    <property type="entry name" value="MgtC/SapB/SrpB/YhiD_fam"/>
</dbReference>
<gene>
    <name evidence="9" type="ORF">AB3X52_18780</name>
</gene>
<dbReference type="EMBL" id="JBFPJR010000054">
    <property type="protein sequence ID" value="MEX0429668.1"/>
    <property type="molecule type" value="Genomic_DNA"/>
</dbReference>
<evidence type="ECO:0000259" key="8">
    <source>
        <dbReference type="Pfam" id="PF02308"/>
    </source>
</evidence>
<organism evidence="9 10">
    <name type="scientific">Nocardioides eburneus</name>
    <dbReference type="NCBI Taxonomy" id="3231482"/>
    <lineage>
        <taxon>Bacteria</taxon>
        <taxon>Bacillati</taxon>
        <taxon>Actinomycetota</taxon>
        <taxon>Actinomycetes</taxon>
        <taxon>Propionibacteriales</taxon>
        <taxon>Nocardioidaceae</taxon>
        <taxon>Nocardioides</taxon>
    </lineage>
</organism>
<evidence type="ECO:0000313" key="10">
    <source>
        <dbReference type="Proteomes" id="UP001556631"/>
    </source>
</evidence>
<evidence type="ECO:0000256" key="2">
    <source>
        <dbReference type="ARBA" id="ARBA00009298"/>
    </source>
</evidence>
<dbReference type="Proteomes" id="UP001556631">
    <property type="component" value="Unassembled WGS sequence"/>
</dbReference>
<accession>A0ABV3T387</accession>
<dbReference type="PANTHER" id="PTHR33778:SF1">
    <property type="entry name" value="MAGNESIUM TRANSPORTER YHID-RELATED"/>
    <property type="match status" value="1"/>
</dbReference>
<evidence type="ECO:0000256" key="3">
    <source>
        <dbReference type="ARBA" id="ARBA00022475"/>
    </source>
</evidence>
<dbReference type="PRINTS" id="PR01837">
    <property type="entry name" value="MGTCSAPBPROT"/>
</dbReference>
<feature type="transmembrane region" description="Helical" evidence="7">
    <location>
        <begin position="79"/>
        <end position="97"/>
    </location>
</feature>
<feature type="transmembrane region" description="Helical" evidence="7">
    <location>
        <begin position="14"/>
        <end position="33"/>
    </location>
</feature>
<dbReference type="InterPro" id="IPR049177">
    <property type="entry name" value="MgtC_SapB_SrpB_YhiD_N"/>
</dbReference>
<name>A0ABV3T387_9ACTN</name>
<feature type="transmembrane region" description="Helical" evidence="7">
    <location>
        <begin position="45"/>
        <end position="64"/>
    </location>
</feature>
<evidence type="ECO:0000313" key="9">
    <source>
        <dbReference type="EMBL" id="MEX0429668.1"/>
    </source>
</evidence>
<comment type="similarity">
    <text evidence="2">Belongs to the MgtC/SapB family.</text>
</comment>
<feature type="transmembrane region" description="Helical" evidence="7">
    <location>
        <begin position="127"/>
        <end position="146"/>
    </location>
</feature>
<dbReference type="PANTHER" id="PTHR33778">
    <property type="entry name" value="PROTEIN MGTC"/>
    <property type="match status" value="1"/>
</dbReference>
<feature type="transmembrane region" description="Helical" evidence="7">
    <location>
        <begin position="104"/>
        <end position="121"/>
    </location>
</feature>
<evidence type="ECO:0000256" key="6">
    <source>
        <dbReference type="ARBA" id="ARBA00023136"/>
    </source>
</evidence>
<sequence>MHALALGEPTGQGWTQLGELGLAFVLSTCIGLERELRQKAAGLRTHTLVGVGAALFMLVSKYAFTDVLGDGVVLDPSRVAAQIVSGIGFIGGGLIFVRRDVVSGLTTAAAVWLTAAIGSAAGGGLPVLAVGTTVLYFVAVPGYTALVRRLPGSRLSPSGLWLDYRDGQGVLRLVVAECTTRGFVVSHLSTQHAGPDEHHRAGVVRLWIEVQGRGSLPELAAALGGLDGVLDVDAGAGAGAE</sequence>
<keyword evidence="5 7" id="KW-1133">Transmembrane helix</keyword>
<dbReference type="Pfam" id="PF02308">
    <property type="entry name" value="MgtC"/>
    <property type="match status" value="1"/>
</dbReference>
<dbReference type="RefSeq" id="WP_367995635.1">
    <property type="nucleotide sequence ID" value="NZ_JBFPJR010000054.1"/>
</dbReference>
<keyword evidence="6 7" id="KW-0472">Membrane</keyword>
<comment type="subcellular location">
    <subcellularLocation>
        <location evidence="1">Cell membrane</location>
        <topology evidence="1">Multi-pass membrane protein</topology>
    </subcellularLocation>
</comment>
<reference evidence="9 10" key="1">
    <citation type="submission" date="2024-07" db="EMBL/GenBank/DDBJ databases">
        <authorList>
            <person name="Lee S."/>
            <person name="Kang M."/>
        </authorList>
    </citation>
    <scope>NUCLEOTIDE SEQUENCE [LARGE SCALE GENOMIC DNA]</scope>
    <source>
        <strain evidence="9 10">DS6</strain>
    </source>
</reference>
<comment type="caution">
    <text evidence="9">The sequence shown here is derived from an EMBL/GenBank/DDBJ whole genome shotgun (WGS) entry which is preliminary data.</text>
</comment>
<evidence type="ECO:0000256" key="1">
    <source>
        <dbReference type="ARBA" id="ARBA00004651"/>
    </source>
</evidence>